<proteinExistence type="predicted"/>
<accession>G3PN09</accession>
<feature type="transmembrane region" description="Helical" evidence="1">
    <location>
        <begin position="47"/>
        <end position="65"/>
    </location>
</feature>
<keyword evidence="1" id="KW-0812">Transmembrane</keyword>
<dbReference type="Ensembl" id="ENSGACT00000019030.1">
    <property type="protein sequence ID" value="ENSGACP00000018992.1"/>
    <property type="gene ID" value="ENSGACG00000014402.1"/>
</dbReference>
<sequence length="96" mass="11367">MNSEARLILKLWELKLLFTLLLLVLLYTYIITIIIFCISYISLLALLYVLHCSPCVLFQVFPLILNRYECISCYEPLGGRLCQWLNTVFLNCLYYF</sequence>
<keyword evidence="1" id="KW-1133">Transmembrane helix</keyword>
<organism evidence="2">
    <name type="scientific">Gasterosteus aculeatus</name>
    <name type="common">Three-spined stickleback</name>
    <dbReference type="NCBI Taxonomy" id="69293"/>
    <lineage>
        <taxon>Eukaryota</taxon>
        <taxon>Metazoa</taxon>
        <taxon>Chordata</taxon>
        <taxon>Craniata</taxon>
        <taxon>Vertebrata</taxon>
        <taxon>Euteleostomi</taxon>
        <taxon>Actinopterygii</taxon>
        <taxon>Neopterygii</taxon>
        <taxon>Teleostei</taxon>
        <taxon>Neoteleostei</taxon>
        <taxon>Acanthomorphata</taxon>
        <taxon>Eupercaria</taxon>
        <taxon>Perciformes</taxon>
        <taxon>Cottioidei</taxon>
        <taxon>Gasterosteales</taxon>
        <taxon>Gasterosteidae</taxon>
        <taxon>Gasterosteus</taxon>
    </lineage>
</organism>
<reference evidence="2" key="2">
    <citation type="submission" date="2024-04" db="UniProtKB">
        <authorList>
            <consortium name="Ensembl"/>
        </authorList>
    </citation>
    <scope>IDENTIFICATION</scope>
</reference>
<protein>
    <submittedName>
        <fullName evidence="2">Uncharacterized protein</fullName>
    </submittedName>
</protein>
<dbReference type="AlphaFoldDB" id="G3PN09"/>
<evidence type="ECO:0000256" key="1">
    <source>
        <dbReference type="SAM" id="Phobius"/>
    </source>
</evidence>
<dbReference type="InParanoid" id="G3PN09"/>
<keyword evidence="1" id="KW-0472">Membrane</keyword>
<name>G3PN09_GASAC</name>
<reference evidence="2" key="1">
    <citation type="submission" date="2006-01" db="EMBL/GenBank/DDBJ databases">
        <authorList>
            <person name="Lindblad-Toh K."/>
            <person name="Mauceli E."/>
            <person name="Grabherr M."/>
            <person name="Chang J.L."/>
            <person name="Lander E.S."/>
        </authorList>
    </citation>
    <scope>NUCLEOTIDE SEQUENCE [LARGE SCALE GENOMIC DNA]</scope>
</reference>
<dbReference type="Bgee" id="ENSGACG00000014402">
    <property type="expression patterns" value="Expressed in intestinal epithelial cell and 1 other cell type or tissue"/>
</dbReference>
<evidence type="ECO:0000313" key="2">
    <source>
        <dbReference type="Ensembl" id="ENSGACP00000018992.1"/>
    </source>
</evidence>
<dbReference type="STRING" id="69293.ENSGACP00000018992"/>
<feature type="transmembrane region" description="Helical" evidence="1">
    <location>
        <begin position="16"/>
        <end position="41"/>
    </location>
</feature>